<comment type="pathway">
    <text evidence="2">Cofactor biosynthesis; thiamine diphosphate biosynthesis.</text>
</comment>
<dbReference type="GO" id="GO:0046872">
    <property type="term" value="F:metal ion binding"/>
    <property type="evidence" value="ECO:0007669"/>
    <property type="project" value="UniProtKB-KW"/>
</dbReference>
<evidence type="ECO:0000256" key="9">
    <source>
        <dbReference type="ARBA" id="ARBA00023004"/>
    </source>
</evidence>
<evidence type="ECO:0000256" key="2">
    <source>
        <dbReference type="ARBA" id="ARBA00004948"/>
    </source>
</evidence>
<feature type="domain" description="SsuA/THI5-like" evidence="12">
    <location>
        <begin position="16"/>
        <end position="45"/>
    </location>
</feature>
<reference evidence="13" key="1">
    <citation type="submission" date="2021-01" db="EMBL/GenBank/DDBJ databases">
        <authorList>
            <person name="Corre E."/>
            <person name="Pelletier E."/>
            <person name="Niang G."/>
            <person name="Scheremetjew M."/>
            <person name="Finn R."/>
            <person name="Kale V."/>
            <person name="Holt S."/>
            <person name="Cochrane G."/>
            <person name="Meng A."/>
            <person name="Brown T."/>
            <person name="Cohen L."/>
        </authorList>
    </citation>
    <scope>NUCLEOTIDE SEQUENCE</scope>
    <source>
        <strain evidence="13">CCMP722</strain>
    </source>
</reference>
<keyword evidence="9" id="KW-0408">Iron</keyword>
<evidence type="ECO:0000256" key="8">
    <source>
        <dbReference type="ARBA" id="ARBA00022977"/>
    </source>
</evidence>
<evidence type="ECO:0000256" key="10">
    <source>
        <dbReference type="ARBA" id="ARBA00033171"/>
    </source>
</evidence>
<keyword evidence="7" id="KW-0663">Pyridoxal phosphate</keyword>
<proteinExistence type="inferred from homology"/>
<dbReference type="AlphaFoldDB" id="A0A7S0QQF2"/>
<dbReference type="InterPro" id="IPR015168">
    <property type="entry name" value="SsuA/THI5"/>
</dbReference>
<comment type="similarity">
    <text evidence="3">Belongs to the NMT1/THI5 family.</text>
</comment>
<dbReference type="InterPro" id="IPR027939">
    <property type="entry name" value="NMT1/THI5"/>
</dbReference>
<evidence type="ECO:0000256" key="7">
    <source>
        <dbReference type="ARBA" id="ARBA00022898"/>
    </source>
</evidence>
<dbReference type="SUPFAM" id="SSF53850">
    <property type="entry name" value="Periplasmic binding protein-like II"/>
    <property type="match status" value="1"/>
</dbReference>
<comment type="subunit">
    <text evidence="4">Homodimer.</text>
</comment>
<evidence type="ECO:0000256" key="11">
    <source>
        <dbReference type="ARBA" id="ARBA00048179"/>
    </source>
</evidence>
<keyword evidence="6" id="KW-0479">Metal-binding</keyword>
<feature type="domain" description="SsuA/THI5-like" evidence="12">
    <location>
        <begin position="66"/>
        <end position="252"/>
    </location>
</feature>
<evidence type="ECO:0000259" key="12">
    <source>
        <dbReference type="Pfam" id="PF09084"/>
    </source>
</evidence>
<name>A0A7S0QQF2_9CHLO</name>
<accession>A0A7S0QQF2</accession>
<evidence type="ECO:0000313" key="13">
    <source>
        <dbReference type="EMBL" id="CAD8653566.1"/>
    </source>
</evidence>
<organism evidence="13">
    <name type="scientific">Pyramimonas obovata</name>
    <dbReference type="NCBI Taxonomy" id="1411642"/>
    <lineage>
        <taxon>Eukaryota</taxon>
        <taxon>Viridiplantae</taxon>
        <taxon>Chlorophyta</taxon>
        <taxon>Pyramimonadophyceae</taxon>
        <taxon>Pyramimonadales</taxon>
        <taxon>Pyramimonadaceae</taxon>
        <taxon>Pyramimonas</taxon>
        <taxon>Pyramimonas incertae sedis</taxon>
    </lineage>
</organism>
<evidence type="ECO:0000256" key="5">
    <source>
        <dbReference type="ARBA" id="ARBA00022679"/>
    </source>
</evidence>
<evidence type="ECO:0000256" key="4">
    <source>
        <dbReference type="ARBA" id="ARBA00011738"/>
    </source>
</evidence>
<dbReference type="PANTHER" id="PTHR31528">
    <property type="entry name" value="4-AMINO-5-HYDROXYMETHYL-2-METHYLPYRIMIDINE PHOSPHATE SYNTHASE THI11-RELATED"/>
    <property type="match status" value="1"/>
</dbReference>
<comment type="function">
    <text evidence="1">Responsible for the formation of the pyrimidine heterocycle in the thiamine biosynthesis pathway. Catalyzes the formation of hydroxymethylpyrimidine phosphate (HMP-P) from histidine and pyridoxal phosphate (PLP). The protein uses PLP and the active site histidine to form HMP-P, generating an inactive enzyme. The enzyme can only undergo a single turnover, which suggests it is a suicide enzyme.</text>
</comment>
<dbReference type="PANTHER" id="PTHR31528:SF1">
    <property type="entry name" value="4-AMINO-5-HYDROXYMETHYL-2-METHYLPYRIMIDINE PHOSPHATE SYNTHASE THI11-RELATED"/>
    <property type="match status" value="1"/>
</dbReference>
<dbReference type="GO" id="GO:0016740">
    <property type="term" value="F:transferase activity"/>
    <property type="evidence" value="ECO:0007669"/>
    <property type="project" value="UniProtKB-KW"/>
</dbReference>
<evidence type="ECO:0000256" key="3">
    <source>
        <dbReference type="ARBA" id="ARBA00009406"/>
    </source>
</evidence>
<comment type="catalytic activity">
    <reaction evidence="11">
        <text>N(6)-(pyridoxal phosphate)-L-lysyl-[4-amino-5-hydroxymethyl-2-methylpyrimidine phosphate synthase] + L-histidyl-[4-amino-5-hydroxymethyl-2-methylpyrimidine phosphate synthase] + 2 Fe(3+) + 4 H2O = L-lysyl-[4-amino-5-hydroxymethyl-2-methylpyrimidine phosphate synthase] + (2S)-2-amino-5-hydroxy-4-oxopentanoyl-[4-amino-5-hydroxymethyl-2-methylpyrimidine phosphate synthase] + 4-amino-2-methyl-5-(phosphooxymethyl)pyrimidine + 3-oxopropanoate + 2 Fe(2+) + 2 H(+)</text>
        <dbReference type="Rhea" id="RHEA:65756"/>
        <dbReference type="Rhea" id="RHEA-COMP:16892"/>
        <dbReference type="Rhea" id="RHEA-COMP:16893"/>
        <dbReference type="Rhea" id="RHEA-COMP:16894"/>
        <dbReference type="Rhea" id="RHEA-COMP:16895"/>
        <dbReference type="ChEBI" id="CHEBI:15377"/>
        <dbReference type="ChEBI" id="CHEBI:15378"/>
        <dbReference type="ChEBI" id="CHEBI:29033"/>
        <dbReference type="ChEBI" id="CHEBI:29034"/>
        <dbReference type="ChEBI" id="CHEBI:29969"/>
        <dbReference type="ChEBI" id="CHEBI:29979"/>
        <dbReference type="ChEBI" id="CHEBI:33190"/>
        <dbReference type="ChEBI" id="CHEBI:58354"/>
        <dbReference type="ChEBI" id="CHEBI:143915"/>
        <dbReference type="ChEBI" id="CHEBI:157692"/>
    </reaction>
    <physiologicalReaction direction="left-to-right" evidence="11">
        <dbReference type="Rhea" id="RHEA:65757"/>
    </physiologicalReaction>
</comment>
<keyword evidence="8" id="KW-0784">Thiamine biosynthesis</keyword>
<dbReference type="Pfam" id="PF09084">
    <property type="entry name" value="NMT1"/>
    <property type="match status" value="2"/>
</dbReference>
<protein>
    <recommendedName>
        <fullName evidence="10">Thiamine pyrimidine synthase</fullName>
    </recommendedName>
</protein>
<evidence type="ECO:0000256" key="6">
    <source>
        <dbReference type="ARBA" id="ARBA00022723"/>
    </source>
</evidence>
<keyword evidence="5" id="KW-0808">Transferase</keyword>
<sequence length="372" mass="40771">MTPDREVVVALDWSPNTNHTGFYIAKVKGWYESEGLKVRLLGAQEPDYRGSYSEENGTNPDGDYPTPCAKVAAKTATFAMNSPEGVIGWNTPPPGLDRPALKTIAAVLQAQTSAIVTLKESGLARPRDLDGKIYASYAARFEGRIVQKMIRNDGGTGDFQEKVLPMLGIWNTLLAKAADATWVFTGWEGVEAKRQGVELNTFMVQDYGIPYGYAPCLVAHPETLADEPDMVRAFLRATARGFEWAAAHPDEAADILVKAAMDDSGFVLDADMVRMSQRELGEAYLDAEGKWGRMEALRWDAYLDWLSEEGLLTTFTQSRAPQEGVSASLDELRAGKVGACIPREAVPSAKLFTNEFFDTRPMAPSRNSVTSL</sequence>
<dbReference type="Gene3D" id="3.40.190.10">
    <property type="entry name" value="Periplasmic binding protein-like II"/>
    <property type="match status" value="2"/>
</dbReference>
<dbReference type="GO" id="GO:0009229">
    <property type="term" value="P:thiamine diphosphate biosynthetic process"/>
    <property type="evidence" value="ECO:0007669"/>
    <property type="project" value="UniProtKB-UniPathway"/>
</dbReference>
<evidence type="ECO:0000256" key="1">
    <source>
        <dbReference type="ARBA" id="ARBA00003469"/>
    </source>
</evidence>
<dbReference type="EMBL" id="HBFA01005904">
    <property type="protein sequence ID" value="CAD8653566.1"/>
    <property type="molecule type" value="Transcribed_RNA"/>
</dbReference>
<dbReference type="GO" id="GO:0009228">
    <property type="term" value="P:thiamine biosynthetic process"/>
    <property type="evidence" value="ECO:0007669"/>
    <property type="project" value="UniProtKB-KW"/>
</dbReference>
<gene>
    <name evidence="13" type="ORF">POBO1169_LOCUS3038</name>
</gene>
<dbReference type="UniPathway" id="UPA00060"/>